<dbReference type="InterPro" id="IPR041677">
    <property type="entry name" value="DNA2/NAM7_AAA_11"/>
</dbReference>
<dbReference type="EMBL" id="JAAGWD010000001">
    <property type="protein sequence ID" value="NEM96848.1"/>
    <property type="molecule type" value="Genomic_DNA"/>
</dbReference>
<dbReference type="Gene3D" id="3.40.50.300">
    <property type="entry name" value="P-loop containing nucleotide triphosphate hydrolases"/>
    <property type="match status" value="3"/>
</dbReference>
<organism evidence="4 5">
    <name type="scientific">Pontibacter burrus</name>
    <dbReference type="NCBI Taxonomy" id="2704466"/>
    <lineage>
        <taxon>Bacteria</taxon>
        <taxon>Pseudomonadati</taxon>
        <taxon>Bacteroidota</taxon>
        <taxon>Cytophagia</taxon>
        <taxon>Cytophagales</taxon>
        <taxon>Hymenobacteraceae</taxon>
        <taxon>Pontibacter</taxon>
    </lineage>
</organism>
<dbReference type="InterPro" id="IPR027417">
    <property type="entry name" value="P-loop_NTPase"/>
</dbReference>
<dbReference type="Proteomes" id="UP000474777">
    <property type="component" value="Unassembled WGS sequence"/>
</dbReference>
<dbReference type="InterPro" id="IPR041679">
    <property type="entry name" value="DNA2/NAM7-like_C"/>
</dbReference>
<evidence type="ECO:0000313" key="5">
    <source>
        <dbReference type="Proteomes" id="UP000474777"/>
    </source>
</evidence>
<sequence>MLLIVYPMKHILKNYQRRLLNLSSNNRALLLLRLSAELHLDVESLDFILGTPAFNVINRLVAGTRKIRLCPVADSRYAPVAPLSRRLRYIKRRTDMILEERGSQELYLGWPFVHGKFADGTAVRCPLFLYPVQLQVNAAQEWELVQSTEQQPRFNQSFLLAYAHYSGTPVAENLLELDVGTLPTHALEFRTQVYELLKSGQLAVHVGREFFVDKLKPFRNYKKAEYEADLKPGQLYLEPEAVLGIYPQAASYLLSDYDELLKREDLQTMEDLFAAPEAAAQPAQAQHTFTAFNIDASQEEALQQVKQGRSIVVQGPPGTGKSQLICNLVSDFTARGKKVLVVSQKRAALDVVHKRLSEAGLGKFAALVHDINADRKPVFQQLQLQIEQLAEYKKQNLALNSIYTDRAFLEVSRGINRCTEKLDQSKRALFDSSHCGWSAKELYLRSNLQEPHITLPNYKLFTATIAAEFLPNLRRYLENAIVFNQQNFTWKNRRSFKNYSWPQRQELEQTIAQLPEQYAALKQTIGELSGFGFELGMLENYKAALPTIAELQQLLAQGEIAETLQTLQQHASKELTQQLQQLKELYLVCPAPDAALPEHELPIIKQAIVAHEQQKNNLLKSVSWPFSADKKVLKKALANYKLELNEPGIGELQRRLQLREQAEQLTQTINASIGASFRITDYPNQVLQKVATIEQALHARKLLRKLHREKILHEKQQQTIALRAQLQKLTDQVNELQANYSYWLNRLTEDQISCLIKDSNYRTLLLQELGQYFEQLVAHDALEASFTEAELETVRQILSQTIVSVEQGEQLFLNSLYLAWLYDLENRHPELRMASSGELDNLEKELQQLLTEKQRLSQEIVLSQLRERTYADMEFNRLGNAVTYRRLQAQVSKKRSLYPIRKLFGLFPDEILKLVPCWLASPETVSAVLPLERCFDVVIFDEASQCFAETGIPAMLRGTQVVVAGDEQQLKPSDLYRARWSDFAADEIEELSAESLLQLCSLYLPQTMLTQHYRSHHPELIEFSNQHFYRSKLELIPDLPELNKAIPAIEYIKVNGLWQDNSNLPEAQKTADLVLELLRQGQQEIGVITFNYNQQMLVQDVLEEQARQQTIALPSSVLVKNIENMQGDEKDVIILSVGYAPDEQGKFAMQFGSLNQAGGENRLNVAVTRARRKIIVVASITPDQLQVENTLHPGPKLLKAYLHYALQVSKGNFHYQPKTEALPGQVPLLKELLVRQLPDLKQAVPFADLTIVENDNYIAAILTDDDLYYSYLSAKHTHADVPKLLQQRQWPYQKIYSRQYWTDKAKVIDAVLEFKSL</sequence>
<dbReference type="InterPro" id="IPR047187">
    <property type="entry name" value="SF1_C_Upf1"/>
</dbReference>
<dbReference type="Pfam" id="PF13087">
    <property type="entry name" value="AAA_12"/>
    <property type="match status" value="1"/>
</dbReference>
<name>A0A6B3LS99_9BACT</name>
<feature type="domain" description="DNA2/NAM7 helicase helicase" evidence="2">
    <location>
        <begin position="294"/>
        <end position="452"/>
    </location>
</feature>
<dbReference type="Pfam" id="PF13086">
    <property type="entry name" value="AAA_11"/>
    <property type="match status" value="1"/>
</dbReference>
<keyword evidence="1" id="KW-0175">Coiled coil</keyword>
<dbReference type="InterPro" id="IPR045055">
    <property type="entry name" value="DNA2/NAM7-like"/>
</dbReference>
<dbReference type="PANTHER" id="PTHR10887">
    <property type="entry name" value="DNA2/NAM7 HELICASE FAMILY"/>
    <property type="match status" value="1"/>
</dbReference>
<evidence type="ECO:0000256" key="1">
    <source>
        <dbReference type="SAM" id="Coils"/>
    </source>
</evidence>
<proteinExistence type="predicted"/>
<reference evidence="4 5" key="1">
    <citation type="submission" date="2020-02" db="EMBL/GenBank/DDBJ databases">
        <authorList>
            <person name="Kim M.K."/>
        </authorList>
    </citation>
    <scope>NUCLEOTIDE SEQUENCE [LARGE SCALE GENOMIC DNA]</scope>
    <source>
        <strain evidence="4 5">BT327</strain>
    </source>
</reference>
<evidence type="ECO:0000313" key="4">
    <source>
        <dbReference type="EMBL" id="NEM96848.1"/>
    </source>
</evidence>
<evidence type="ECO:0000259" key="2">
    <source>
        <dbReference type="Pfam" id="PF13086"/>
    </source>
</evidence>
<feature type="coiled-coil region" evidence="1">
    <location>
        <begin position="832"/>
        <end position="866"/>
    </location>
</feature>
<dbReference type="RefSeq" id="WP_163912601.1">
    <property type="nucleotide sequence ID" value="NZ_JAAGWD010000001.1"/>
</dbReference>
<evidence type="ECO:0000259" key="3">
    <source>
        <dbReference type="Pfam" id="PF13087"/>
    </source>
</evidence>
<keyword evidence="5" id="KW-1185">Reference proteome</keyword>
<dbReference type="InterPro" id="IPR025103">
    <property type="entry name" value="DUF4011"/>
</dbReference>
<feature type="coiled-coil region" evidence="1">
    <location>
        <begin position="712"/>
        <end position="746"/>
    </location>
</feature>
<accession>A0A6B3LS99</accession>
<feature type="domain" description="DNA2/NAM7 helicase-like C-terminal" evidence="3">
    <location>
        <begin position="997"/>
        <end position="1179"/>
    </location>
</feature>
<dbReference type="Pfam" id="PF13195">
    <property type="entry name" value="DUF4011"/>
    <property type="match status" value="1"/>
</dbReference>
<dbReference type="CDD" id="cd18808">
    <property type="entry name" value="SF1_C_Upf1"/>
    <property type="match status" value="1"/>
</dbReference>
<dbReference type="SUPFAM" id="SSF52540">
    <property type="entry name" value="P-loop containing nucleoside triphosphate hydrolases"/>
    <property type="match status" value="1"/>
</dbReference>
<comment type="caution">
    <text evidence="4">The sequence shown here is derived from an EMBL/GenBank/DDBJ whole genome shotgun (WGS) entry which is preliminary data.</text>
</comment>
<gene>
    <name evidence="4" type="ORF">GXP69_04005</name>
</gene>
<protein>
    <submittedName>
        <fullName evidence="4">DUF4011 domain-containing protein</fullName>
    </submittedName>
</protein>
<dbReference type="GO" id="GO:0004386">
    <property type="term" value="F:helicase activity"/>
    <property type="evidence" value="ECO:0007669"/>
    <property type="project" value="InterPro"/>
</dbReference>